<comment type="caution">
    <text evidence="1">The sequence shown here is derived from an EMBL/GenBank/DDBJ whole genome shotgun (WGS) entry which is preliminary data.</text>
</comment>
<evidence type="ECO:0000313" key="1">
    <source>
        <dbReference type="EMBL" id="MBW0563699.1"/>
    </source>
</evidence>
<evidence type="ECO:0000313" key="2">
    <source>
        <dbReference type="Proteomes" id="UP000765509"/>
    </source>
</evidence>
<dbReference type="EMBL" id="AVOT02074614">
    <property type="protein sequence ID" value="MBW0563699.1"/>
    <property type="molecule type" value="Genomic_DNA"/>
</dbReference>
<sequence>MDADSQTFFVDLGIDRWHSPCFVGFQSNSLILSFSKTDFAERTCLGSLFLFYNLSNRIEQTAHFLGMLHISYLGLSFLSLTQAAKHWVIESNCYKAVMDAKALPRARGAVMTAHEIWELKEKQQVLRLAQERMAIDDGYDGYMIHEDYLTYQGRLDKKIKPEASKKLYEKSKQPAEAFVTDVDRYEEIQTPNGPTMLGAMDCQA</sequence>
<accession>A0A9Q3JKG0</accession>
<dbReference type="AlphaFoldDB" id="A0A9Q3JKG0"/>
<dbReference type="Proteomes" id="UP000765509">
    <property type="component" value="Unassembled WGS sequence"/>
</dbReference>
<proteinExistence type="predicted"/>
<name>A0A9Q3JKG0_9BASI</name>
<keyword evidence="2" id="KW-1185">Reference proteome</keyword>
<organism evidence="1 2">
    <name type="scientific">Austropuccinia psidii MF-1</name>
    <dbReference type="NCBI Taxonomy" id="1389203"/>
    <lineage>
        <taxon>Eukaryota</taxon>
        <taxon>Fungi</taxon>
        <taxon>Dikarya</taxon>
        <taxon>Basidiomycota</taxon>
        <taxon>Pucciniomycotina</taxon>
        <taxon>Pucciniomycetes</taxon>
        <taxon>Pucciniales</taxon>
        <taxon>Sphaerophragmiaceae</taxon>
        <taxon>Austropuccinia</taxon>
    </lineage>
</organism>
<reference evidence="1" key="1">
    <citation type="submission" date="2021-03" db="EMBL/GenBank/DDBJ databases">
        <title>Draft genome sequence of rust myrtle Austropuccinia psidii MF-1, a brazilian biotype.</title>
        <authorList>
            <person name="Quecine M.C."/>
            <person name="Pachon D.M.R."/>
            <person name="Bonatelli M.L."/>
            <person name="Correr F.H."/>
            <person name="Franceschini L.M."/>
            <person name="Leite T.F."/>
            <person name="Margarido G.R.A."/>
            <person name="Almeida C.A."/>
            <person name="Ferrarezi J.A."/>
            <person name="Labate C.A."/>
        </authorList>
    </citation>
    <scope>NUCLEOTIDE SEQUENCE</scope>
    <source>
        <strain evidence="1">MF-1</strain>
    </source>
</reference>
<protein>
    <submittedName>
        <fullName evidence="1">Uncharacterized protein</fullName>
    </submittedName>
</protein>
<dbReference type="OrthoDB" id="10253254at2759"/>
<gene>
    <name evidence="1" type="ORF">O181_103414</name>
</gene>